<dbReference type="SUPFAM" id="SSF55729">
    <property type="entry name" value="Acyl-CoA N-acyltransferases (Nat)"/>
    <property type="match status" value="1"/>
</dbReference>
<name>A0AAD3E303_9CHLO</name>
<dbReference type="PANTHER" id="PTHR42791:SF1">
    <property type="entry name" value="N-ACETYLTRANSFERASE DOMAIN-CONTAINING PROTEIN"/>
    <property type="match status" value="1"/>
</dbReference>
<dbReference type="CDD" id="cd04301">
    <property type="entry name" value="NAT_SF"/>
    <property type="match status" value="1"/>
</dbReference>
<dbReference type="PROSITE" id="PS51186">
    <property type="entry name" value="GNAT"/>
    <property type="match status" value="1"/>
</dbReference>
<evidence type="ECO:0000313" key="2">
    <source>
        <dbReference type="EMBL" id="GFR52679.1"/>
    </source>
</evidence>
<feature type="domain" description="N-acetyltransferase" evidence="1">
    <location>
        <begin position="190"/>
        <end position="273"/>
    </location>
</feature>
<sequence length="279" mass="30464">MSPLAAPAVSSPLYGGPQPVLPGHAPNHRASELPKELKQHEIISPGKNEHEIVAMGDFDTASLRRAANCWGRAMIDDPTLTWLTDGKCPQRLVTFFDRCALMFLRGTADRSCCWALQPTSSSPSADGGGSARPDPLVVCVASEYPRTYPGTLALLRGGLLHVLLAVPSLSTIRVFGRLMHTFDTAKEEFYRENGPFLYITCFGTDPDHQGKGLGSKLMRVVLAHADSRRIPAYLEANSDDSRRFYERHGFKVLRELSAAPGAPSVYLMARMAAEEPRAG</sequence>
<dbReference type="Proteomes" id="UP001054857">
    <property type="component" value="Unassembled WGS sequence"/>
</dbReference>
<evidence type="ECO:0000313" key="3">
    <source>
        <dbReference type="Proteomes" id="UP001054857"/>
    </source>
</evidence>
<dbReference type="Gene3D" id="3.40.630.30">
    <property type="match status" value="1"/>
</dbReference>
<dbReference type="EMBL" id="BMAR01000069">
    <property type="protein sequence ID" value="GFR52679.1"/>
    <property type="molecule type" value="Genomic_DNA"/>
</dbReference>
<dbReference type="InterPro" id="IPR052523">
    <property type="entry name" value="Trichothecene_AcTrans"/>
</dbReference>
<dbReference type="AlphaFoldDB" id="A0AAD3E303"/>
<dbReference type="PANTHER" id="PTHR42791">
    <property type="entry name" value="GNAT FAMILY ACETYLTRANSFERASE"/>
    <property type="match status" value="1"/>
</dbReference>
<accession>A0AAD3E303</accession>
<dbReference type="InterPro" id="IPR000182">
    <property type="entry name" value="GNAT_dom"/>
</dbReference>
<reference evidence="2 3" key="1">
    <citation type="journal article" date="2021" name="Sci. Rep.">
        <title>Genome sequencing of the multicellular alga Astrephomene provides insights into convergent evolution of germ-soma differentiation.</title>
        <authorList>
            <person name="Yamashita S."/>
            <person name="Yamamoto K."/>
            <person name="Matsuzaki R."/>
            <person name="Suzuki S."/>
            <person name="Yamaguchi H."/>
            <person name="Hirooka S."/>
            <person name="Minakuchi Y."/>
            <person name="Miyagishima S."/>
            <person name="Kawachi M."/>
            <person name="Toyoda A."/>
            <person name="Nozaki H."/>
        </authorList>
    </citation>
    <scope>NUCLEOTIDE SEQUENCE [LARGE SCALE GENOMIC DNA]</scope>
    <source>
        <strain evidence="2 3">NIES-4017</strain>
    </source>
</reference>
<dbReference type="Pfam" id="PF00583">
    <property type="entry name" value="Acetyltransf_1"/>
    <property type="match status" value="1"/>
</dbReference>
<comment type="caution">
    <text evidence="2">The sequence shown here is derived from an EMBL/GenBank/DDBJ whole genome shotgun (WGS) entry which is preliminary data.</text>
</comment>
<keyword evidence="3" id="KW-1185">Reference proteome</keyword>
<evidence type="ECO:0000259" key="1">
    <source>
        <dbReference type="PROSITE" id="PS51186"/>
    </source>
</evidence>
<gene>
    <name evidence="2" type="ORF">Agub_g15305</name>
</gene>
<dbReference type="GO" id="GO:0016747">
    <property type="term" value="F:acyltransferase activity, transferring groups other than amino-acyl groups"/>
    <property type="evidence" value="ECO:0007669"/>
    <property type="project" value="InterPro"/>
</dbReference>
<proteinExistence type="predicted"/>
<dbReference type="InterPro" id="IPR016181">
    <property type="entry name" value="Acyl_CoA_acyltransferase"/>
</dbReference>
<protein>
    <recommendedName>
        <fullName evidence="1">N-acetyltransferase domain-containing protein</fullName>
    </recommendedName>
</protein>
<organism evidence="2 3">
    <name type="scientific">Astrephomene gubernaculifera</name>
    <dbReference type="NCBI Taxonomy" id="47775"/>
    <lineage>
        <taxon>Eukaryota</taxon>
        <taxon>Viridiplantae</taxon>
        <taxon>Chlorophyta</taxon>
        <taxon>core chlorophytes</taxon>
        <taxon>Chlorophyceae</taxon>
        <taxon>CS clade</taxon>
        <taxon>Chlamydomonadales</taxon>
        <taxon>Astrephomenaceae</taxon>
        <taxon>Astrephomene</taxon>
    </lineage>
</organism>